<gene>
    <name evidence="2" type="ORF">ASZ90_006788</name>
</gene>
<protein>
    <submittedName>
        <fullName evidence="2">Uncharacterized protein</fullName>
    </submittedName>
</protein>
<feature type="region of interest" description="Disordered" evidence="1">
    <location>
        <begin position="1"/>
        <end position="52"/>
    </location>
</feature>
<comment type="caution">
    <text evidence="2">The sequence shown here is derived from an EMBL/GenBank/DDBJ whole genome shotgun (WGS) entry which is preliminary data.</text>
</comment>
<feature type="compositionally biased region" description="Polar residues" evidence="1">
    <location>
        <begin position="1"/>
        <end position="14"/>
    </location>
</feature>
<reference evidence="2" key="1">
    <citation type="journal article" date="2015" name="Proc. Natl. Acad. Sci. U.S.A.">
        <title>Networks of energetic and metabolic interactions define dynamics in microbial communities.</title>
        <authorList>
            <person name="Embree M."/>
            <person name="Liu J.K."/>
            <person name="Al-Bassam M.M."/>
            <person name="Zengler K."/>
        </authorList>
    </citation>
    <scope>NUCLEOTIDE SEQUENCE</scope>
</reference>
<dbReference type="AlphaFoldDB" id="A0A0W8FRK6"/>
<dbReference type="EMBL" id="LNQE01000907">
    <property type="protein sequence ID" value="KUG23426.1"/>
    <property type="molecule type" value="Genomic_DNA"/>
</dbReference>
<accession>A0A0W8FRK6</accession>
<evidence type="ECO:0000313" key="2">
    <source>
        <dbReference type="EMBL" id="KUG23426.1"/>
    </source>
</evidence>
<proteinExistence type="predicted"/>
<sequence>MPEGSADSSFQSTRPRGARHRLHQKQLPDNWGFNPRALAGRDGRTGILINAS</sequence>
<organism evidence="2">
    <name type="scientific">hydrocarbon metagenome</name>
    <dbReference type="NCBI Taxonomy" id="938273"/>
    <lineage>
        <taxon>unclassified sequences</taxon>
        <taxon>metagenomes</taxon>
        <taxon>ecological metagenomes</taxon>
    </lineage>
</organism>
<evidence type="ECO:0000256" key="1">
    <source>
        <dbReference type="SAM" id="MobiDB-lite"/>
    </source>
</evidence>
<name>A0A0W8FRK6_9ZZZZ</name>